<dbReference type="EMBL" id="JAWQEG010007371">
    <property type="protein sequence ID" value="KAK3852538.1"/>
    <property type="molecule type" value="Genomic_DNA"/>
</dbReference>
<name>A0AAE1EIA7_PETCI</name>
<gene>
    <name evidence="2" type="ORF">Pcinc_040881</name>
</gene>
<accession>A0AAE1EIA7</accession>
<feature type="compositionally biased region" description="Polar residues" evidence="1">
    <location>
        <begin position="53"/>
        <end position="67"/>
    </location>
</feature>
<evidence type="ECO:0000313" key="2">
    <source>
        <dbReference type="EMBL" id="KAK3852538.1"/>
    </source>
</evidence>
<feature type="compositionally biased region" description="Polar residues" evidence="1">
    <location>
        <begin position="138"/>
        <end position="154"/>
    </location>
</feature>
<feature type="region of interest" description="Disordered" evidence="1">
    <location>
        <begin position="1"/>
        <end position="269"/>
    </location>
</feature>
<feature type="compositionally biased region" description="Basic and acidic residues" evidence="1">
    <location>
        <begin position="68"/>
        <end position="123"/>
    </location>
</feature>
<evidence type="ECO:0000256" key="1">
    <source>
        <dbReference type="SAM" id="MobiDB-lite"/>
    </source>
</evidence>
<sequence length="329" mass="38007">MDPSQVQEEPQQTSSSMSVCEGSQVAEGLSELHLSCPPQDKEEKDVALIEACPSTQKESEPANSSQSKQKELTQKESTQKESKQKESKQKAPKQKESTQKESKQKESKQKAPKQKESKQKESKAVISSQPKQKKSEPAISSPSTQEESSNTEQDGQYYHNEGVEDQGQKGQEGENTATMYENYEYDTSLAEPQQYRTRGQRQRQKQRSDRYFYNHRGEHGEQGQQRPQPQPQQTTAAAADHRGFQREGQKKRFRKGQKYNANNTPVANHINPFHKEEHKLKIQSTGWLKKQLRHLEETPRTLEWFYAKGWEHGENHRRLLHSNNKLYQN</sequence>
<feature type="compositionally biased region" description="Polar residues" evidence="1">
    <location>
        <begin position="1"/>
        <end position="18"/>
    </location>
</feature>
<reference evidence="2" key="1">
    <citation type="submission" date="2023-10" db="EMBL/GenBank/DDBJ databases">
        <title>Genome assemblies of two species of porcelain crab, Petrolisthes cinctipes and Petrolisthes manimaculis (Anomura: Porcellanidae).</title>
        <authorList>
            <person name="Angst P."/>
        </authorList>
    </citation>
    <scope>NUCLEOTIDE SEQUENCE</scope>
    <source>
        <strain evidence="2">PB745_01</strain>
        <tissue evidence="2">Gill</tissue>
    </source>
</reference>
<keyword evidence="3" id="KW-1185">Reference proteome</keyword>
<proteinExistence type="predicted"/>
<feature type="compositionally biased region" description="Basic and acidic residues" evidence="1">
    <location>
        <begin position="239"/>
        <end position="250"/>
    </location>
</feature>
<protein>
    <submittedName>
        <fullName evidence="2">Uncharacterized protein</fullName>
    </submittedName>
</protein>
<feature type="compositionally biased region" description="Low complexity" evidence="1">
    <location>
        <begin position="222"/>
        <end position="233"/>
    </location>
</feature>
<dbReference type="Proteomes" id="UP001286313">
    <property type="component" value="Unassembled WGS sequence"/>
</dbReference>
<organism evidence="2 3">
    <name type="scientific">Petrolisthes cinctipes</name>
    <name type="common">Flat porcelain crab</name>
    <dbReference type="NCBI Taxonomy" id="88211"/>
    <lineage>
        <taxon>Eukaryota</taxon>
        <taxon>Metazoa</taxon>
        <taxon>Ecdysozoa</taxon>
        <taxon>Arthropoda</taxon>
        <taxon>Crustacea</taxon>
        <taxon>Multicrustacea</taxon>
        <taxon>Malacostraca</taxon>
        <taxon>Eumalacostraca</taxon>
        <taxon>Eucarida</taxon>
        <taxon>Decapoda</taxon>
        <taxon>Pleocyemata</taxon>
        <taxon>Anomura</taxon>
        <taxon>Galatheoidea</taxon>
        <taxon>Porcellanidae</taxon>
        <taxon>Petrolisthes</taxon>
    </lineage>
</organism>
<comment type="caution">
    <text evidence="2">The sequence shown here is derived from an EMBL/GenBank/DDBJ whole genome shotgun (WGS) entry which is preliminary data.</text>
</comment>
<dbReference type="AlphaFoldDB" id="A0AAE1EIA7"/>
<evidence type="ECO:0000313" key="3">
    <source>
        <dbReference type="Proteomes" id="UP001286313"/>
    </source>
</evidence>
<feature type="compositionally biased region" description="Basic and acidic residues" evidence="1">
    <location>
        <begin position="206"/>
        <end position="221"/>
    </location>
</feature>